<gene>
    <name evidence="2" type="ORF">FB461_1452</name>
</gene>
<dbReference type="Gene3D" id="2.60.40.10">
    <property type="entry name" value="Immunoglobulins"/>
    <property type="match status" value="3"/>
</dbReference>
<dbReference type="Proteomes" id="UP000315389">
    <property type="component" value="Unassembled WGS sequence"/>
</dbReference>
<protein>
    <submittedName>
        <fullName evidence="2">ABC-type phosphate transport system substrate-binding protein</fullName>
    </submittedName>
</protein>
<dbReference type="EMBL" id="VFOS01000001">
    <property type="protein sequence ID" value="TQL64920.1"/>
    <property type="molecule type" value="Genomic_DNA"/>
</dbReference>
<accession>A0A542ZXI3</accession>
<evidence type="ECO:0000256" key="1">
    <source>
        <dbReference type="SAM" id="SignalP"/>
    </source>
</evidence>
<feature type="signal peptide" evidence="1">
    <location>
        <begin position="1"/>
        <end position="29"/>
    </location>
</feature>
<keyword evidence="1" id="KW-0732">Signal</keyword>
<evidence type="ECO:0000313" key="3">
    <source>
        <dbReference type="Proteomes" id="UP000315389"/>
    </source>
</evidence>
<dbReference type="SUPFAM" id="SSF53850">
    <property type="entry name" value="Periplasmic binding protein-like II"/>
    <property type="match status" value="1"/>
</dbReference>
<feature type="chain" id="PRO_5021753835" evidence="1">
    <location>
        <begin position="30"/>
        <end position="673"/>
    </location>
</feature>
<comment type="caution">
    <text evidence="2">The sequence shown here is derived from an EMBL/GenBank/DDBJ whole genome shotgun (WGS) entry which is preliminary data.</text>
</comment>
<name>A0A542ZXI3_RARFA</name>
<dbReference type="InterPro" id="IPR013783">
    <property type="entry name" value="Ig-like_fold"/>
</dbReference>
<proteinExistence type="predicted"/>
<dbReference type="GO" id="GO:0005975">
    <property type="term" value="P:carbohydrate metabolic process"/>
    <property type="evidence" value="ECO:0007669"/>
    <property type="project" value="UniProtKB-ARBA"/>
</dbReference>
<keyword evidence="3" id="KW-1185">Reference proteome</keyword>
<dbReference type="OrthoDB" id="3636760at2"/>
<organism evidence="2 3">
    <name type="scientific">Rarobacter faecitabidus</name>
    <dbReference type="NCBI Taxonomy" id="13243"/>
    <lineage>
        <taxon>Bacteria</taxon>
        <taxon>Bacillati</taxon>
        <taxon>Actinomycetota</taxon>
        <taxon>Actinomycetes</taxon>
        <taxon>Micrococcales</taxon>
        <taxon>Rarobacteraceae</taxon>
        <taxon>Rarobacter</taxon>
    </lineage>
</organism>
<dbReference type="RefSeq" id="WP_142120218.1">
    <property type="nucleotide sequence ID" value="NZ_BAAASV010000002.1"/>
</dbReference>
<sequence>MIAKKTAHVAAGIGAGALLFAAAALPVHADPAGGAFGTLVGLGSDTTQDVLNGIASAIPGNLVASYDATGSGTVVTRAGGTAIPRANGSGAGVNLLRVAIGQTGSASVSTFSSGTVSVETAAVAGQIDFARSSSGAGSNVVAGGVLTYVPFAVDAVTYAVSPTSVLPKDLTKDQLISIYKGAIDRVAYKTGEASQLLDKTDSVPAGYTSVGITTYIPQAGSGTRSYWLGQVDISEAQISNNTFPNLKATDLGGAPVQEHKGAALVTGNAEQQKATIVPFSIAQWISQANGKVTDHRANAQLGGVTVAGTLQTPTIGSGTSYALNPNFKAYNRTVYNIVPSKYADDPNSVIRATFVGSNSAVCQQTAVIQSFGFGTTTDCGDTTIRAYAPSEATIAATIPASAQVGKASTLSAKVTSFGNGGGTLTFKNGSTVLASTTIAKGQDTASAQWTPAASGGMDITTEFVPNLAGVGAAVSPASPITVSAASVPAPAATSIALTVSKAPTAGKTVTVTASITKPSVAGTVTFFDGAKALGNPVTVAASAKTASTTFKASKLSYSIRAVFTPATSAAIASNAATTVKVAKAKAAVKVGKVKAGKRSATVAVTVKVSGVKAAGKITAKVGKKKVGTGTVKNGKATLKLKKLKAGKNKVTFTYGGAVLVAKASSSKSITAKK</sequence>
<reference evidence="2 3" key="1">
    <citation type="submission" date="2019-06" db="EMBL/GenBank/DDBJ databases">
        <title>Sequencing the genomes of 1000 actinobacteria strains.</title>
        <authorList>
            <person name="Klenk H.-P."/>
        </authorList>
    </citation>
    <scope>NUCLEOTIDE SEQUENCE [LARGE SCALE GENOMIC DNA]</scope>
    <source>
        <strain evidence="2 3">DSM 4813</strain>
    </source>
</reference>
<dbReference type="AlphaFoldDB" id="A0A542ZXI3"/>
<evidence type="ECO:0000313" key="2">
    <source>
        <dbReference type="EMBL" id="TQL64920.1"/>
    </source>
</evidence>